<reference evidence="7" key="1">
    <citation type="journal article" date="2019" name="Nat. Commun.">
        <title>Expansion of phycobilisome linker gene families in mesophilic red algae.</title>
        <authorList>
            <person name="Lee J."/>
            <person name="Kim D."/>
            <person name="Bhattacharya D."/>
            <person name="Yoon H.S."/>
        </authorList>
    </citation>
    <scope>NUCLEOTIDE SEQUENCE [LARGE SCALE GENOMIC DNA]</scope>
    <source>
        <strain evidence="7">CCMP 1328</strain>
    </source>
</reference>
<dbReference type="InterPro" id="IPR007657">
    <property type="entry name" value="Glycosyltransferase_61"/>
</dbReference>
<accession>A0A5J4YY44</accession>
<keyword evidence="1" id="KW-0328">Glycosyltransferase</keyword>
<feature type="compositionally biased region" description="Low complexity" evidence="4">
    <location>
        <begin position="11"/>
        <end position="21"/>
    </location>
</feature>
<sequence length="553" mass="61722">MLATSFRHGQAIGSSSGASAATRKDAHTNAGTRTFKLVVAATLVVTALGYLHALRSFQIIRDAEVIRGVTTSVNVLPRAVTKAIDQRDKVQESERALANRAKDFPASGHVPHGAVEIYSYSIEIKHGRPIKGVLCRVFGAGIVSDRGVMVLPFQTKPLMEKLSRRCGWQQKQPVDTRSLPVVSTVLQPFNRSDVSDSNDVDVLAGLSVRTHIPHFFQDAWTALSFAEVVFGERSVSHNVDYECYLPSGEVCTWQRDSGLVRPAFWLEGRAERYQYLDWVRTMLGFFPPKGVGFSGLYTADKMTTVRARSVFSFAPGADWGNLTVDPQNPFFAMNGINKSPRAACPARVTILNRPATSKNFLHGGREIMEVDELTNIIKSAGRERGRAVEVLESSFDGLSVREQIDLMQSTDLLIISHGAGLTNTIFLPMRTTVIEVFPFLYYPQLFNILVRRTGGVHVPFDAEPDLETYLECLQKYNSGDKAEQALKYMEKVRRWAKAFSVNSMRKNEKEAWNVELNSNRVCLRAQRLYLSKGLKSKLAKLVVSDPNLERCRL</sequence>
<evidence type="ECO:0000256" key="4">
    <source>
        <dbReference type="SAM" id="MobiDB-lite"/>
    </source>
</evidence>
<feature type="region of interest" description="Disordered" evidence="4">
    <location>
        <begin position="1"/>
        <end position="25"/>
    </location>
</feature>
<evidence type="ECO:0000256" key="1">
    <source>
        <dbReference type="ARBA" id="ARBA00022676"/>
    </source>
</evidence>
<dbReference type="PANTHER" id="PTHR20961">
    <property type="entry name" value="GLYCOSYLTRANSFERASE"/>
    <property type="match status" value="1"/>
</dbReference>
<dbReference type="Pfam" id="PF04577">
    <property type="entry name" value="Glyco_transf_61"/>
    <property type="match status" value="1"/>
</dbReference>
<evidence type="ECO:0000259" key="5">
    <source>
        <dbReference type="Pfam" id="PF04577"/>
    </source>
</evidence>
<evidence type="ECO:0000256" key="2">
    <source>
        <dbReference type="ARBA" id="ARBA00022679"/>
    </source>
</evidence>
<evidence type="ECO:0000313" key="7">
    <source>
        <dbReference type="Proteomes" id="UP000324585"/>
    </source>
</evidence>
<comment type="caution">
    <text evidence="6">The sequence shown here is derived from an EMBL/GenBank/DDBJ whole genome shotgun (WGS) entry which is preliminary data.</text>
</comment>
<keyword evidence="3" id="KW-0325">Glycoprotein</keyword>
<name>A0A5J4YY44_PORPP</name>
<organism evidence="6 7">
    <name type="scientific">Porphyridium purpureum</name>
    <name type="common">Red alga</name>
    <name type="synonym">Porphyridium cruentum</name>
    <dbReference type="NCBI Taxonomy" id="35688"/>
    <lineage>
        <taxon>Eukaryota</taxon>
        <taxon>Rhodophyta</taxon>
        <taxon>Bangiophyceae</taxon>
        <taxon>Porphyridiales</taxon>
        <taxon>Porphyridiaceae</taxon>
        <taxon>Porphyridium</taxon>
    </lineage>
</organism>
<protein>
    <recommendedName>
        <fullName evidence="5">Glycosyltransferase 61 catalytic domain-containing protein</fullName>
    </recommendedName>
</protein>
<gene>
    <name evidence="6" type="ORF">FVE85_1957</name>
</gene>
<dbReference type="GO" id="GO:0016757">
    <property type="term" value="F:glycosyltransferase activity"/>
    <property type="evidence" value="ECO:0007669"/>
    <property type="project" value="UniProtKB-KW"/>
</dbReference>
<proteinExistence type="predicted"/>
<dbReference type="AlphaFoldDB" id="A0A5J4YY44"/>
<keyword evidence="2" id="KW-0808">Transferase</keyword>
<evidence type="ECO:0000256" key="3">
    <source>
        <dbReference type="ARBA" id="ARBA00023180"/>
    </source>
</evidence>
<dbReference type="Proteomes" id="UP000324585">
    <property type="component" value="Unassembled WGS sequence"/>
</dbReference>
<dbReference type="OrthoDB" id="4247at2759"/>
<feature type="domain" description="Glycosyltransferase 61 catalytic" evidence="5">
    <location>
        <begin position="299"/>
        <end position="434"/>
    </location>
</feature>
<dbReference type="InterPro" id="IPR049625">
    <property type="entry name" value="Glyco_transf_61_cat"/>
</dbReference>
<dbReference type="EMBL" id="VRMN01000003">
    <property type="protein sequence ID" value="KAA8495802.1"/>
    <property type="molecule type" value="Genomic_DNA"/>
</dbReference>
<evidence type="ECO:0000313" key="6">
    <source>
        <dbReference type="EMBL" id="KAA8495802.1"/>
    </source>
</evidence>
<keyword evidence="7" id="KW-1185">Reference proteome</keyword>